<feature type="signal peptide" evidence="1">
    <location>
        <begin position="1"/>
        <end position="25"/>
    </location>
</feature>
<sequence length="163" mass="17748">MILKRTSGLSVFPVLMITLVLSACSASEHEPAAKNSALFTPQSSPLPYKVTLSGTQDDRMLCENCGNNGKKVLIRGGDKLSQYNMMVDSPYFTFLCNNSANACRTGSWIAINKNSATPYVKALSLGGGTLISDLRPANDEHHTWLQVTYVNGEQNVFVLENSQ</sequence>
<keyword evidence="1" id="KW-0732">Signal</keyword>
<evidence type="ECO:0000256" key="1">
    <source>
        <dbReference type="SAM" id="SignalP"/>
    </source>
</evidence>
<organism evidence="2 3">
    <name type="scientific">Enterobacter sichuanensis</name>
    <dbReference type="NCBI Taxonomy" id="2071710"/>
    <lineage>
        <taxon>Bacteria</taxon>
        <taxon>Pseudomonadati</taxon>
        <taxon>Pseudomonadota</taxon>
        <taxon>Gammaproteobacteria</taxon>
        <taxon>Enterobacterales</taxon>
        <taxon>Enterobacteriaceae</taxon>
        <taxon>Enterobacter</taxon>
        <taxon>Enterobacter cloacae complex</taxon>
    </lineage>
</organism>
<accession>A0AAE4DW40</accession>
<name>A0AAE4DW40_9ENTR</name>
<dbReference type="AlphaFoldDB" id="A0AAE4DW40"/>
<comment type="caution">
    <text evidence="2">The sequence shown here is derived from an EMBL/GenBank/DDBJ whole genome shotgun (WGS) entry which is preliminary data.</text>
</comment>
<dbReference type="PROSITE" id="PS51257">
    <property type="entry name" value="PROKAR_LIPOPROTEIN"/>
    <property type="match status" value="1"/>
</dbReference>
<evidence type="ECO:0000313" key="2">
    <source>
        <dbReference type="EMBL" id="MDR9946077.1"/>
    </source>
</evidence>
<evidence type="ECO:0008006" key="4">
    <source>
        <dbReference type="Google" id="ProtNLM"/>
    </source>
</evidence>
<proteinExistence type="predicted"/>
<dbReference type="Proteomes" id="UP001185068">
    <property type="component" value="Unassembled WGS sequence"/>
</dbReference>
<dbReference type="EMBL" id="JALLIR010000001">
    <property type="protein sequence ID" value="MDR9946077.1"/>
    <property type="molecule type" value="Genomic_DNA"/>
</dbReference>
<evidence type="ECO:0000313" key="3">
    <source>
        <dbReference type="Proteomes" id="UP001185068"/>
    </source>
</evidence>
<gene>
    <name evidence="2" type="ORF">MX989_08295</name>
</gene>
<protein>
    <recommendedName>
        <fullName evidence="4">Lipoprotein</fullName>
    </recommendedName>
</protein>
<dbReference type="RefSeq" id="WP_154232893.1">
    <property type="nucleotide sequence ID" value="NZ_JACWFD010000014.1"/>
</dbReference>
<feature type="chain" id="PRO_5042211655" description="Lipoprotein" evidence="1">
    <location>
        <begin position="26"/>
        <end position="163"/>
    </location>
</feature>
<reference evidence="2" key="1">
    <citation type="submission" date="2022-11" db="EMBL/GenBank/DDBJ databases">
        <title>blaNDM-1 and qnrB1 co-producing ST413 Enterobacter.</title>
        <authorList>
            <person name="Halder G."/>
            <person name="Chaudhuri B."/>
            <person name="Dutta S."/>
        </authorList>
    </citation>
    <scope>NUCLEOTIDE SEQUENCE</scope>
    <source>
        <strain evidence="2">PEER684</strain>
    </source>
</reference>